<evidence type="ECO:0000256" key="2">
    <source>
        <dbReference type="ARBA" id="ARBA00008814"/>
    </source>
</evidence>
<dbReference type="InterPro" id="IPR002491">
    <property type="entry name" value="ABC_transptr_periplasmic_BD"/>
</dbReference>
<proteinExistence type="inferred from homology"/>
<evidence type="ECO:0000256" key="5">
    <source>
        <dbReference type="SAM" id="SignalP"/>
    </source>
</evidence>
<accession>A0A6P1CSZ5</accession>
<evidence type="ECO:0000256" key="4">
    <source>
        <dbReference type="ARBA" id="ARBA00022729"/>
    </source>
</evidence>
<evidence type="ECO:0000313" key="7">
    <source>
        <dbReference type="EMBL" id="NEW33255.1"/>
    </source>
</evidence>
<dbReference type="PANTHER" id="PTHR30532:SF24">
    <property type="entry name" value="FERRIC ENTEROBACTIN-BINDING PERIPLASMIC PROTEIN FEPB"/>
    <property type="match status" value="1"/>
</dbReference>
<organism evidence="7 8">
    <name type="scientific">Nocardia cyriacigeorgica</name>
    <dbReference type="NCBI Taxonomy" id="135487"/>
    <lineage>
        <taxon>Bacteria</taxon>
        <taxon>Bacillati</taxon>
        <taxon>Actinomycetota</taxon>
        <taxon>Actinomycetes</taxon>
        <taxon>Mycobacteriales</taxon>
        <taxon>Nocardiaceae</taxon>
        <taxon>Nocardia</taxon>
    </lineage>
</organism>
<feature type="chain" id="PRO_5027057265" evidence="5">
    <location>
        <begin position="34"/>
        <end position="329"/>
    </location>
</feature>
<name>A0A6P1CSZ5_9NOCA</name>
<evidence type="ECO:0000259" key="6">
    <source>
        <dbReference type="PROSITE" id="PS50983"/>
    </source>
</evidence>
<dbReference type="GO" id="GO:1901678">
    <property type="term" value="P:iron coordination entity transport"/>
    <property type="evidence" value="ECO:0007669"/>
    <property type="project" value="UniProtKB-ARBA"/>
</dbReference>
<dbReference type="PROSITE" id="PS51257">
    <property type="entry name" value="PROKAR_LIPOPROTEIN"/>
    <property type="match status" value="1"/>
</dbReference>
<feature type="domain" description="Fe/B12 periplasmic-binding" evidence="6">
    <location>
        <begin position="61"/>
        <end position="328"/>
    </location>
</feature>
<dbReference type="GO" id="GO:0030288">
    <property type="term" value="C:outer membrane-bounded periplasmic space"/>
    <property type="evidence" value="ECO:0007669"/>
    <property type="project" value="TreeGrafter"/>
</dbReference>
<gene>
    <name evidence="7" type="ORF">GV791_11895</name>
</gene>
<dbReference type="SUPFAM" id="SSF53807">
    <property type="entry name" value="Helical backbone' metal receptor"/>
    <property type="match status" value="1"/>
</dbReference>
<sequence length="329" mass="34428">MKLARRTARRGVLARLGMAAVATVLAVSVAACGADSEGGDGAGVTVKHKLGETTVEGTPERIVTIGNQWLDASLALGVTPVGYADNVSILAGGQKVPWAPDSLGDAKVLKQGSDMAEQIAALEPDLILVPGFLVDQAMYDKLSKLAPTIGPVSLGAEVDLWTDQVTQLGRVLHKEDEATTVIADVDTKIKDVSAKYPNLAGKTFLTCMLTGPSQLMVMADPEDGSAQMFYELGLTIPQNIAAESPAGGRLALSPERLGDLTSDILMCGAMPAYEQKFKELPGYNDLPAVKSGGMTFLDTLTISAINTPTALSVPYVLEKLDPTFAAVGK</sequence>
<dbReference type="EMBL" id="JAAGVB010000015">
    <property type="protein sequence ID" value="NEW33255.1"/>
    <property type="molecule type" value="Genomic_DNA"/>
</dbReference>
<protein>
    <submittedName>
        <fullName evidence="7">ABC transporter substrate-binding protein</fullName>
    </submittedName>
</protein>
<dbReference type="RefSeq" id="WP_163844385.1">
    <property type="nucleotide sequence ID" value="NZ_AP026979.1"/>
</dbReference>
<dbReference type="Proteomes" id="UP000471166">
    <property type="component" value="Unassembled WGS sequence"/>
</dbReference>
<reference evidence="7 8" key="1">
    <citation type="submission" date="2020-01" db="EMBL/GenBank/DDBJ databases">
        <title>Genetics and antimicrobial susceptibilities of Nocardia species isolated from the soil; a comparison with species isolated from humans.</title>
        <authorList>
            <person name="Carrasco G."/>
            <person name="Monzon S."/>
            <person name="Sansegundo M."/>
            <person name="Garcia E."/>
            <person name="Garrido N."/>
            <person name="Medina M.J."/>
            <person name="Villalon P."/>
            <person name="Ramirez-Arocha A.C."/>
            <person name="Jimenez P."/>
            <person name="Cuesta I."/>
            <person name="Valdezate S."/>
        </authorList>
    </citation>
    <scope>NUCLEOTIDE SEQUENCE [LARGE SCALE GENOMIC DNA]</scope>
    <source>
        <strain evidence="7 8">CNM20110626</strain>
    </source>
</reference>
<evidence type="ECO:0000256" key="1">
    <source>
        <dbReference type="ARBA" id="ARBA00004196"/>
    </source>
</evidence>
<dbReference type="Pfam" id="PF01497">
    <property type="entry name" value="Peripla_BP_2"/>
    <property type="match status" value="1"/>
</dbReference>
<comment type="subcellular location">
    <subcellularLocation>
        <location evidence="1">Cell envelope</location>
    </subcellularLocation>
</comment>
<dbReference type="PANTHER" id="PTHR30532">
    <property type="entry name" value="IRON III DICITRATE-BINDING PERIPLASMIC PROTEIN"/>
    <property type="match status" value="1"/>
</dbReference>
<dbReference type="InterPro" id="IPR051313">
    <property type="entry name" value="Bact_iron-sidero_bind"/>
</dbReference>
<evidence type="ECO:0000256" key="3">
    <source>
        <dbReference type="ARBA" id="ARBA00022448"/>
    </source>
</evidence>
<keyword evidence="4 5" id="KW-0732">Signal</keyword>
<dbReference type="AlphaFoldDB" id="A0A6P1CSZ5"/>
<feature type="signal peptide" evidence="5">
    <location>
        <begin position="1"/>
        <end position="33"/>
    </location>
</feature>
<dbReference type="PROSITE" id="PS50983">
    <property type="entry name" value="FE_B12_PBP"/>
    <property type="match status" value="1"/>
</dbReference>
<dbReference type="Gene3D" id="3.40.50.1980">
    <property type="entry name" value="Nitrogenase molybdenum iron protein domain"/>
    <property type="match status" value="2"/>
</dbReference>
<evidence type="ECO:0000313" key="8">
    <source>
        <dbReference type="Proteomes" id="UP000471166"/>
    </source>
</evidence>
<keyword evidence="3" id="KW-0813">Transport</keyword>
<comment type="similarity">
    <text evidence="2">Belongs to the bacterial solute-binding protein 8 family.</text>
</comment>
<comment type="caution">
    <text evidence="7">The sequence shown here is derived from an EMBL/GenBank/DDBJ whole genome shotgun (WGS) entry which is preliminary data.</text>
</comment>